<dbReference type="PROSITE" id="PS50943">
    <property type="entry name" value="HTH_CROC1"/>
    <property type="match status" value="1"/>
</dbReference>
<dbReference type="RefSeq" id="WP_057865358.1">
    <property type="nucleotide sequence ID" value="NZ_AZEY01000090.1"/>
</dbReference>
<dbReference type="Pfam" id="PF01381">
    <property type="entry name" value="HTH_3"/>
    <property type="match status" value="1"/>
</dbReference>
<evidence type="ECO:0000313" key="3">
    <source>
        <dbReference type="Proteomes" id="UP000052013"/>
    </source>
</evidence>
<gene>
    <name evidence="2" type="ORF">FC85_GL000904</name>
</gene>
<sequence>MGQKIDLGLIRTIRRKKKVSQFEMAHVIGLKYGNAYGKYENGKYPFKAEQLFKLSEKLEIPLEKLFIKDSSKIEQKQ</sequence>
<dbReference type="STRING" id="1423739.FC85_GL000904"/>
<accession>A0A0R1SCR0</accession>
<evidence type="ECO:0000313" key="2">
    <source>
        <dbReference type="EMBL" id="KRL64394.1"/>
    </source>
</evidence>
<dbReference type="SMART" id="SM00530">
    <property type="entry name" value="HTH_XRE"/>
    <property type="match status" value="1"/>
</dbReference>
<organism evidence="2 3">
    <name type="scientific">Lentilactobacillus diolivorans DSM 14421</name>
    <dbReference type="NCBI Taxonomy" id="1423739"/>
    <lineage>
        <taxon>Bacteria</taxon>
        <taxon>Bacillati</taxon>
        <taxon>Bacillota</taxon>
        <taxon>Bacilli</taxon>
        <taxon>Lactobacillales</taxon>
        <taxon>Lactobacillaceae</taxon>
        <taxon>Lentilactobacillus</taxon>
    </lineage>
</organism>
<dbReference type="GO" id="GO:0003677">
    <property type="term" value="F:DNA binding"/>
    <property type="evidence" value="ECO:0007669"/>
    <property type="project" value="InterPro"/>
</dbReference>
<proteinExistence type="predicted"/>
<comment type="caution">
    <text evidence="2">The sequence shown here is derived from an EMBL/GenBank/DDBJ whole genome shotgun (WGS) entry which is preliminary data.</text>
</comment>
<dbReference type="CDD" id="cd00093">
    <property type="entry name" value="HTH_XRE"/>
    <property type="match status" value="1"/>
</dbReference>
<feature type="domain" description="HTH cro/C1-type" evidence="1">
    <location>
        <begin position="10"/>
        <end position="65"/>
    </location>
</feature>
<dbReference type="PATRIC" id="fig|1423739.3.peg.953"/>
<protein>
    <recommendedName>
        <fullName evidence="1">HTH cro/C1-type domain-containing protein</fullName>
    </recommendedName>
</protein>
<dbReference type="EMBL" id="AZEY01000090">
    <property type="protein sequence ID" value="KRL64394.1"/>
    <property type="molecule type" value="Genomic_DNA"/>
</dbReference>
<dbReference type="AlphaFoldDB" id="A0A0R1SCR0"/>
<name>A0A0R1SCR0_9LACO</name>
<dbReference type="InterPro" id="IPR001387">
    <property type="entry name" value="Cro/C1-type_HTH"/>
</dbReference>
<evidence type="ECO:0000259" key="1">
    <source>
        <dbReference type="PROSITE" id="PS50943"/>
    </source>
</evidence>
<dbReference type="Gene3D" id="1.10.260.40">
    <property type="entry name" value="lambda repressor-like DNA-binding domains"/>
    <property type="match status" value="1"/>
</dbReference>
<dbReference type="Proteomes" id="UP000052013">
    <property type="component" value="Unassembled WGS sequence"/>
</dbReference>
<reference evidence="2 3" key="1">
    <citation type="journal article" date="2015" name="Genome Announc.">
        <title>Expanding the biotechnology potential of lactobacilli through comparative genomics of 213 strains and associated genera.</title>
        <authorList>
            <person name="Sun Z."/>
            <person name="Harris H.M."/>
            <person name="McCann A."/>
            <person name="Guo C."/>
            <person name="Argimon S."/>
            <person name="Zhang W."/>
            <person name="Yang X."/>
            <person name="Jeffery I.B."/>
            <person name="Cooney J.C."/>
            <person name="Kagawa T.F."/>
            <person name="Liu W."/>
            <person name="Song Y."/>
            <person name="Salvetti E."/>
            <person name="Wrobel A."/>
            <person name="Rasinkangas P."/>
            <person name="Parkhill J."/>
            <person name="Rea M.C."/>
            <person name="O'Sullivan O."/>
            <person name="Ritari J."/>
            <person name="Douillard F.P."/>
            <person name="Paul Ross R."/>
            <person name="Yang R."/>
            <person name="Briner A.E."/>
            <person name="Felis G.E."/>
            <person name="de Vos W.M."/>
            <person name="Barrangou R."/>
            <person name="Klaenhammer T.R."/>
            <person name="Caufield P.W."/>
            <person name="Cui Y."/>
            <person name="Zhang H."/>
            <person name="O'Toole P.W."/>
        </authorList>
    </citation>
    <scope>NUCLEOTIDE SEQUENCE [LARGE SCALE GENOMIC DNA]</scope>
    <source>
        <strain evidence="2 3">DSM 14421</strain>
    </source>
</reference>
<dbReference type="SUPFAM" id="SSF47413">
    <property type="entry name" value="lambda repressor-like DNA-binding domains"/>
    <property type="match status" value="1"/>
</dbReference>
<dbReference type="InterPro" id="IPR010982">
    <property type="entry name" value="Lambda_DNA-bd_dom_sf"/>
</dbReference>